<dbReference type="PANTHER" id="PTHR43845">
    <property type="entry name" value="BLR5969 PROTEIN"/>
    <property type="match status" value="1"/>
</dbReference>
<evidence type="ECO:0008006" key="3">
    <source>
        <dbReference type="Google" id="ProtNLM"/>
    </source>
</evidence>
<evidence type="ECO:0000313" key="2">
    <source>
        <dbReference type="Proteomes" id="UP000244855"/>
    </source>
</evidence>
<dbReference type="PANTHER" id="PTHR43845:SF1">
    <property type="entry name" value="BLR5969 PROTEIN"/>
    <property type="match status" value="1"/>
</dbReference>
<reference evidence="1 2" key="1">
    <citation type="journal article" date="2018" name="Sci. Rep.">
        <title>Comparative genomics provides insights into the lifestyle and reveals functional heterogeneity of dark septate endophytic fungi.</title>
        <authorList>
            <person name="Knapp D.G."/>
            <person name="Nemeth J.B."/>
            <person name="Barry K."/>
            <person name="Hainaut M."/>
            <person name="Henrissat B."/>
            <person name="Johnson J."/>
            <person name="Kuo A."/>
            <person name="Lim J.H.P."/>
            <person name="Lipzen A."/>
            <person name="Nolan M."/>
            <person name="Ohm R.A."/>
            <person name="Tamas L."/>
            <person name="Grigoriev I.V."/>
            <person name="Spatafora J.W."/>
            <person name="Nagy L.G."/>
            <person name="Kovacs G.M."/>
        </authorList>
    </citation>
    <scope>NUCLEOTIDE SEQUENCE [LARGE SCALE GENOMIC DNA]</scope>
    <source>
        <strain evidence="1 2">DSE2036</strain>
    </source>
</reference>
<protein>
    <recommendedName>
        <fullName evidence="3">AMP-dependent synthetase/ligase domain-containing protein</fullName>
    </recommendedName>
</protein>
<name>A0A2V1D8I4_9PLEO</name>
<sequence length="479" mass="53881">MDSLPQPQNAQDRYLLEEVLVVARQHPFYNSSIRFPPTAQEVVSLIRDPSVTLSKLELQSFPVISKAGLNPIIQRLCESRERENTFKHAAYFSMTGGGSGKGMPMPFVTDSWENRTQRRIYGELLSQLRIIEPGDVAISINKCGFIYRPLDLMCEVIEYAGGSPLPAGNVMPHDKVAAACKTFVPNILVGGPAELTQFSKDVAFRGSTDKQTNIFFNKILFASEGLTTTQEEFLTHVFAKPGADLNFCSIYGSAETGLWAASNPEIVRSPIKGCRDFIFDTRNMIVELHYADGRMIQMDDALDFEEPGVPGRLIVTSLQKLRHPLVRYDTGDKGSIHRLPSSAYDQIEGHVDSLRVLRLHGRDTEASFEWQGHYYDLSETQQFFDDPKLGVLKWQIVLAEHEENIGTHSLEVRLLLPSEGVDETNLLRRLKDFFHVPMALEYLFRVSKVRLDALEKSETGGKVIKVVDLRKKSNADSSR</sequence>
<evidence type="ECO:0000313" key="1">
    <source>
        <dbReference type="EMBL" id="PVH93514.1"/>
    </source>
</evidence>
<keyword evidence="2" id="KW-1185">Reference proteome</keyword>
<proteinExistence type="predicted"/>
<organism evidence="1 2">
    <name type="scientific">Periconia macrospinosa</name>
    <dbReference type="NCBI Taxonomy" id="97972"/>
    <lineage>
        <taxon>Eukaryota</taxon>
        <taxon>Fungi</taxon>
        <taxon>Dikarya</taxon>
        <taxon>Ascomycota</taxon>
        <taxon>Pezizomycotina</taxon>
        <taxon>Dothideomycetes</taxon>
        <taxon>Pleosporomycetidae</taxon>
        <taxon>Pleosporales</taxon>
        <taxon>Massarineae</taxon>
        <taxon>Periconiaceae</taxon>
        <taxon>Periconia</taxon>
    </lineage>
</organism>
<dbReference type="Gene3D" id="3.40.50.12780">
    <property type="entry name" value="N-terminal domain of ligase-like"/>
    <property type="match status" value="1"/>
</dbReference>
<dbReference type="SUPFAM" id="SSF56801">
    <property type="entry name" value="Acetyl-CoA synthetase-like"/>
    <property type="match status" value="1"/>
</dbReference>
<dbReference type="AlphaFoldDB" id="A0A2V1D8I4"/>
<dbReference type="InterPro" id="IPR042099">
    <property type="entry name" value="ANL_N_sf"/>
</dbReference>
<dbReference type="OrthoDB" id="10047078at2759"/>
<gene>
    <name evidence="1" type="ORF">DM02DRAFT_695764</name>
</gene>
<dbReference type="Proteomes" id="UP000244855">
    <property type="component" value="Unassembled WGS sequence"/>
</dbReference>
<dbReference type="EMBL" id="KZ805584">
    <property type="protein sequence ID" value="PVH93514.1"/>
    <property type="molecule type" value="Genomic_DNA"/>
</dbReference>
<accession>A0A2V1D8I4</accession>